<evidence type="ECO:0000259" key="3">
    <source>
        <dbReference type="Pfam" id="PF00892"/>
    </source>
</evidence>
<dbReference type="Gene3D" id="1.10.3730.20">
    <property type="match status" value="1"/>
</dbReference>
<feature type="transmembrane region" description="Helical" evidence="2">
    <location>
        <begin position="248"/>
        <end position="267"/>
    </location>
</feature>
<evidence type="ECO:0000256" key="1">
    <source>
        <dbReference type="ARBA" id="ARBA00007362"/>
    </source>
</evidence>
<comment type="caution">
    <text evidence="4">The sequence shown here is derived from an EMBL/GenBank/DDBJ whole genome shotgun (WGS) entry which is preliminary data.</text>
</comment>
<gene>
    <name evidence="4" type="ORF">C7B46_20065</name>
</gene>
<dbReference type="InterPro" id="IPR000620">
    <property type="entry name" value="EamA_dom"/>
</dbReference>
<feature type="transmembrane region" description="Helical" evidence="2">
    <location>
        <begin position="116"/>
        <end position="134"/>
    </location>
</feature>
<feature type="transmembrane region" description="Helical" evidence="2">
    <location>
        <begin position="169"/>
        <end position="187"/>
    </location>
</feature>
<dbReference type="GO" id="GO:0016020">
    <property type="term" value="C:membrane"/>
    <property type="evidence" value="ECO:0007669"/>
    <property type="project" value="InterPro"/>
</dbReference>
<dbReference type="SUPFAM" id="SSF103481">
    <property type="entry name" value="Multidrug resistance efflux transporter EmrE"/>
    <property type="match status" value="2"/>
</dbReference>
<reference evidence="4 5" key="1">
    <citation type="journal article" date="2014" name="BMC Genomics">
        <title>Comparison of environmental and isolate Sulfobacillus genomes reveals diverse carbon, sulfur, nitrogen, and hydrogen metabolisms.</title>
        <authorList>
            <person name="Justice N.B."/>
            <person name="Norman A."/>
            <person name="Brown C.T."/>
            <person name="Singh A."/>
            <person name="Thomas B.C."/>
            <person name="Banfield J.F."/>
        </authorList>
    </citation>
    <scope>NUCLEOTIDE SEQUENCE [LARGE SCALE GENOMIC DNA]</scope>
    <source>
        <strain evidence="4">AMDSBA4</strain>
    </source>
</reference>
<comment type="similarity">
    <text evidence="1">Belongs to the EamA transporter family.</text>
</comment>
<proteinExistence type="inferred from homology"/>
<evidence type="ECO:0000313" key="4">
    <source>
        <dbReference type="EMBL" id="PSR26313.1"/>
    </source>
</evidence>
<dbReference type="Pfam" id="PF00892">
    <property type="entry name" value="EamA"/>
    <property type="match status" value="1"/>
</dbReference>
<feature type="transmembrane region" description="Helical" evidence="2">
    <location>
        <begin position="33"/>
        <end position="53"/>
    </location>
</feature>
<keyword evidence="2" id="KW-1133">Transmembrane helix</keyword>
<feature type="transmembrane region" description="Helical" evidence="2">
    <location>
        <begin position="222"/>
        <end position="241"/>
    </location>
</feature>
<keyword evidence="2" id="KW-0812">Transmembrane</keyword>
<accession>A0A2T2WVR1</accession>
<feature type="transmembrane region" description="Helical" evidence="2">
    <location>
        <begin position="141"/>
        <end position="157"/>
    </location>
</feature>
<dbReference type="Proteomes" id="UP000242972">
    <property type="component" value="Unassembled WGS sequence"/>
</dbReference>
<dbReference type="EMBL" id="PXYW01000126">
    <property type="protein sequence ID" value="PSR26313.1"/>
    <property type="molecule type" value="Genomic_DNA"/>
</dbReference>
<name>A0A2T2WVR1_9FIRM</name>
<organism evidence="4 5">
    <name type="scientific">Sulfobacillus benefaciens</name>
    <dbReference type="NCBI Taxonomy" id="453960"/>
    <lineage>
        <taxon>Bacteria</taxon>
        <taxon>Bacillati</taxon>
        <taxon>Bacillota</taxon>
        <taxon>Clostridia</taxon>
        <taxon>Eubacteriales</taxon>
        <taxon>Clostridiales Family XVII. Incertae Sedis</taxon>
        <taxon>Sulfobacillus</taxon>
    </lineage>
</organism>
<dbReference type="AlphaFoldDB" id="A0A2T2WVR1"/>
<evidence type="ECO:0000256" key="2">
    <source>
        <dbReference type="SAM" id="Phobius"/>
    </source>
</evidence>
<keyword evidence="2" id="KW-0472">Membrane</keyword>
<sequence length="268" mass="28939">MTDIAVALVLGSVLLHVAWNAAARQASGDLRFMWLMTLSAGIFGLLMANRALFTVNWSVVWPYLAATSSIHTIYFVSLGRSYRHGELSWAYATARGLGLLLTAVSAYIVWHQSLNATAWIGILIVATGVILLGWQQPGKKLSPVATVALMIAAYSLVDSHAMSLVNPLPYVAVLFLGAGIMMTPLAIKANAPVKYRAATISGMGSLASYTLMLLAYRLGPVAPLLALRQWAPGLAAIWGIFRLRERGSWKTWIGIVMTLTGGILAVWR</sequence>
<protein>
    <recommendedName>
        <fullName evidence="3">EamA domain-containing protein</fullName>
    </recommendedName>
</protein>
<evidence type="ECO:0000313" key="5">
    <source>
        <dbReference type="Proteomes" id="UP000242972"/>
    </source>
</evidence>
<feature type="transmembrane region" description="Helical" evidence="2">
    <location>
        <begin position="199"/>
        <end position="216"/>
    </location>
</feature>
<dbReference type="InterPro" id="IPR037185">
    <property type="entry name" value="EmrE-like"/>
</dbReference>
<feature type="domain" description="EamA" evidence="3">
    <location>
        <begin position="145"/>
        <end position="265"/>
    </location>
</feature>
<feature type="transmembrane region" description="Helical" evidence="2">
    <location>
        <begin position="89"/>
        <end position="110"/>
    </location>
</feature>